<dbReference type="PANTHER" id="PTHR13847">
    <property type="entry name" value="SARCOSINE DEHYDROGENASE-RELATED"/>
    <property type="match status" value="1"/>
</dbReference>
<organism evidence="2 3">
    <name type="scientific">Candidatus Pseudobacter hemicellulosilyticus</name>
    <dbReference type="NCBI Taxonomy" id="3121375"/>
    <lineage>
        <taxon>Bacteria</taxon>
        <taxon>Pseudomonadati</taxon>
        <taxon>Bacteroidota</taxon>
        <taxon>Chitinophagia</taxon>
        <taxon>Chitinophagales</taxon>
        <taxon>Chitinophagaceae</taxon>
        <taxon>Pseudobacter</taxon>
    </lineage>
</organism>
<gene>
    <name evidence="2" type="ORF">P0Y53_22000</name>
</gene>
<reference evidence="2" key="1">
    <citation type="submission" date="2023-03" db="EMBL/GenBank/DDBJ databases">
        <title>Andean soil-derived lignocellulolytic bacterial consortium as a source of novel taxa and putative plastic-active enzymes.</title>
        <authorList>
            <person name="Diaz-Garcia L."/>
            <person name="Chuvochina M."/>
            <person name="Feuerriegel G."/>
            <person name="Bunk B."/>
            <person name="Sproer C."/>
            <person name="Streit W.R."/>
            <person name="Rodriguez L.M."/>
            <person name="Overmann J."/>
            <person name="Jimenez D.J."/>
        </authorList>
    </citation>
    <scope>NUCLEOTIDE SEQUENCE</scope>
    <source>
        <strain evidence="2">MAG 7</strain>
    </source>
</reference>
<evidence type="ECO:0000313" key="3">
    <source>
        <dbReference type="Proteomes" id="UP001220610"/>
    </source>
</evidence>
<dbReference type="Proteomes" id="UP001220610">
    <property type="component" value="Chromosome"/>
</dbReference>
<dbReference type="InterPro" id="IPR036188">
    <property type="entry name" value="FAD/NAD-bd_sf"/>
</dbReference>
<dbReference type="Gene3D" id="3.50.50.60">
    <property type="entry name" value="FAD/NAD(P)-binding domain"/>
    <property type="match status" value="1"/>
</dbReference>
<dbReference type="EMBL" id="CP119311">
    <property type="protein sequence ID" value="WEK35172.1"/>
    <property type="molecule type" value="Genomic_DNA"/>
</dbReference>
<feature type="domain" description="FAD dependent oxidoreductase" evidence="1">
    <location>
        <begin position="16"/>
        <end position="373"/>
    </location>
</feature>
<sequence>MQISVWEKESFFAPKDILIVGSGLVGLWSAWYLKKKAPLLSITILDRGLIPTGASTRNAGFACFGSATELIADTKTMGDTKMLELVELRFRGLERIRKELGEKATGFEWCGGYELITEQNDPGKTALEDQLGWLNKQLRPITRKDRTFRLHPNRLKKFSFGHTAHLIGNKLEGALHSGQLCQALLQKVQGLGVTVLNGIEVTGYEKTGQYFSVHNSQQLPLKASQLLFCTNAFSSQLLPGVDIVPARGQMLLTSPIANLPFKGTFHYDEGFYYFRHLGNRVLLGGARNKAFEAETTTEMTTTELIQQELEHFLATYLLPGKAYTITDRWSGIMGMGSEKMPIIKEITPGVFCAVRMSGMGVALAPVAGEYMARQMA</sequence>
<proteinExistence type="predicted"/>
<evidence type="ECO:0000259" key="1">
    <source>
        <dbReference type="Pfam" id="PF01266"/>
    </source>
</evidence>
<dbReference type="GO" id="GO:0005737">
    <property type="term" value="C:cytoplasm"/>
    <property type="evidence" value="ECO:0007669"/>
    <property type="project" value="TreeGrafter"/>
</dbReference>
<name>A0AAJ5WR50_9BACT</name>
<dbReference type="InterPro" id="IPR006076">
    <property type="entry name" value="FAD-dep_OxRdtase"/>
</dbReference>
<protein>
    <submittedName>
        <fullName evidence="2">FAD-dependent oxidoreductase</fullName>
    </submittedName>
</protein>
<dbReference type="AlphaFoldDB" id="A0AAJ5WR50"/>
<dbReference type="SUPFAM" id="SSF51905">
    <property type="entry name" value="FAD/NAD(P)-binding domain"/>
    <property type="match status" value="1"/>
</dbReference>
<dbReference type="PANTHER" id="PTHR13847:SF281">
    <property type="entry name" value="FAD DEPENDENT OXIDOREDUCTASE DOMAIN-CONTAINING PROTEIN"/>
    <property type="match status" value="1"/>
</dbReference>
<accession>A0AAJ5WR50</accession>
<dbReference type="Gene3D" id="3.30.9.10">
    <property type="entry name" value="D-Amino Acid Oxidase, subunit A, domain 2"/>
    <property type="match status" value="1"/>
</dbReference>
<dbReference type="Pfam" id="PF01266">
    <property type="entry name" value="DAO"/>
    <property type="match status" value="1"/>
</dbReference>
<evidence type="ECO:0000313" key="2">
    <source>
        <dbReference type="EMBL" id="WEK35172.1"/>
    </source>
</evidence>